<name>A0A645ATD8_9ZZZZ</name>
<accession>A0A645ATD8</accession>
<organism evidence="1">
    <name type="scientific">bioreactor metagenome</name>
    <dbReference type="NCBI Taxonomy" id="1076179"/>
    <lineage>
        <taxon>unclassified sequences</taxon>
        <taxon>metagenomes</taxon>
        <taxon>ecological metagenomes</taxon>
    </lineage>
</organism>
<evidence type="ECO:0000313" key="1">
    <source>
        <dbReference type="EMBL" id="MPM56028.1"/>
    </source>
</evidence>
<sequence length="90" mass="9284">MQEHADGEFLGIVATLCKGGPYGLAYVDLGAAGDLTGDDDPALGRHDLAGHARICIAAQTGIEYRVGDVIAQLVGMSLADTLGCEVVFHV</sequence>
<proteinExistence type="predicted"/>
<dbReference type="EMBL" id="VSSQ01015547">
    <property type="protein sequence ID" value="MPM56028.1"/>
    <property type="molecule type" value="Genomic_DNA"/>
</dbReference>
<protein>
    <submittedName>
        <fullName evidence="1">Uncharacterized protein</fullName>
    </submittedName>
</protein>
<reference evidence="1" key="1">
    <citation type="submission" date="2019-08" db="EMBL/GenBank/DDBJ databases">
        <authorList>
            <person name="Kucharzyk K."/>
            <person name="Murdoch R.W."/>
            <person name="Higgins S."/>
            <person name="Loffler F."/>
        </authorList>
    </citation>
    <scope>NUCLEOTIDE SEQUENCE</scope>
</reference>
<dbReference type="AlphaFoldDB" id="A0A645ATD8"/>
<gene>
    <name evidence="1" type="ORF">SDC9_102826</name>
</gene>
<comment type="caution">
    <text evidence="1">The sequence shown here is derived from an EMBL/GenBank/DDBJ whole genome shotgun (WGS) entry which is preliminary data.</text>
</comment>